<dbReference type="CDD" id="cd17910">
    <property type="entry name" value="CheC_ClassII"/>
    <property type="match status" value="1"/>
</dbReference>
<dbReference type="InterPro" id="IPR028976">
    <property type="entry name" value="CheC-like_sf"/>
</dbReference>
<proteinExistence type="predicted"/>
<sequence length="222" mass="24072">MARIHLDASETDALKELFNIGIGRAANALGQMVHDEVFLSVPEMAIVSRDEALELIVRHSAEQVAAIRQGFHGQFSGSALLVYPESNSLELVRSLLGEDIPLESLTELEQESLLEVGNVILNACLGSFANLMNLELTFDLPEFMKGQSQKLLAISSHDLTSSETPLIDDGHVVFLIVDFITGDNTPKKHHIKGYVILLLDAVAVENLRQMIAKMLQGGGGGA</sequence>
<dbReference type="GO" id="GO:0016787">
    <property type="term" value="F:hydrolase activity"/>
    <property type="evidence" value="ECO:0007669"/>
    <property type="project" value="UniProtKB-KW"/>
</dbReference>
<dbReference type="AlphaFoldDB" id="A0A1S7LCN1"/>
<accession>A0A1S7LCN1</accession>
<gene>
    <name evidence="3" type="ORF">MAGMO_0349</name>
</gene>
<evidence type="ECO:0000313" key="3">
    <source>
        <dbReference type="EMBL" id="CRH04562.1"/>
    </source>
</evidence>
<keyword evidence="1" id="KW-0145">Chemotaxis</keyword>
<reference evidence="3" key="1">
    <citation type="submission" date="2015-04" db="EMBL/GenBank/DDBJ databases">
        <authorList>
            <person name="Syromyatnikov M.Y."/>
            <person name="Popov V.N."/>
        </authorList>
    </citation>
    <scope>NUCLEOTIDE SEQUENCE</scope>
    <source>
        <strain evidence="3">MO-1</strain>
    </source>
</reference>
<dbReference type="PANTHER" id="PTHR43693">
    <property type="entry name" value="PROTEIN PHOSPHATASE CHEZ"/>
    <property type="match status" value="1"/>
</dbReference>
<keyword evidence="2" id="KW-0378">Hydrolase</keyword>
<dbReference type="Gene3D" id="3.40.1550.10">
    <property type="entry name" value="CheC-like"/>
    <property type="match status" value="1"/>
</dbReference>
<evidence type="ECO:0000256" key="1">
    <source>
        <dbReference type="ARBA" id="ARBA00022500"/>
    </source>
</evidence>
<organism evidence="3">
    <name type="scientific">Magnetococcus massalia (strain MO-1)</name>
    <dbReference type="NCBI Taxonomy" id="451514"/>
    <lineage>
        <taxon>Bacteria</taxon>
        <taxon>Pseudomonadati</taxon>
        <taxon>Pseudomonadota</taxon>
        <taxon>Magnetococcia</taxon>
        <taxon>Magnetococcales</taxon>
        <taxon>Magnetococcaceae</taxon>
        <taxon>Magnetococcus</taxon>
    </lineage>
</organism>
<protein>
    <submittedName>
        <fullName evidence="3">Putative MCP methylation inhibitor CheC-like protein</fullName>
    </submittedName>
</protein>
<dbReference type="EMBL" id="LO017727">
    <property type="protein sequence ID" value="CRH04562.1"/>
    <property type="molecule type" value="Genomic_DNA"/>
</dbReference>
<name>A0A1S7LCN1_MAGMO</name>
<evidence type="ECO:0000256" key="2">
    <source>
        <dbReference type="ARBA" id="ARBA00022801"/>
    </source>
</evidence>
<dbReference type="GO" id="GO:0006935">
    <property type="term" value="P:chemotaxis"/>
    <property type="evidence" value="ECO:0007669"/>
    <property type="project" value="UniProtKB-KW"/>
</dbReference>
<dbReference type="InterPro" id="IPR050992">
    <property type="entry name" value="CheZ_family_phosphatases"/>
</dbReference>
<dbReference type="SUPFAM" id="SSF103039">
    <property type="entry name" value="CheC-like"/>
    <property type="match status" value="1"/>
</dbReference>
<dbReference type="PANTHER" id="PTHR43693:SF1">
    <property type="entry name" value="PROTEIN PHOSPHATASE CHEZ"/>
    <property type="match status" value="1"/>
</dbReference>